<feature type="compositionally biased region" description="Polar residues" evidence="1">
    <location>
        <begin position="1"/>
        <end position="17"/>
    </location>
</feature>
<dbReference type="Proteomes" id="UP001412067">
    <property type="component" value="Unassembled WGS sequence"/>
</dbReference>
<evidence type="ECO:0000313" key="2">
    <source>
        <dbReference type="EMBL" id="KAK8940094.1"/>
    </source>
</evidence>
<protein>
    <submittedName>
        <fullName evidence="2">Uncharacterized protein</fullName>
    </submittedName>
</protein>
<keyword evidence="3" id="KW-1185">Reference proteome</keyword>
<proteinExistence type="predicted"/>
<organism evidence="2 3">
    <name type="scientific">Platanthera guangdongensis</name>
    <dbReference type="NCBI Taxonomy" id="2320717"/>
    <lineage>
        <taxon>Eukaryota</taxon>
        <taxon>Viridiplantae</taxon>
        <taxon>Streptophyta</taxon>
        <taxon>Embryophyta</taxon>
        <taxon>Tracheophyta</taxon>
        <taxon>Spermatophyta</taxon>
        <taxon>Magnoliopsida</taxon>
        <taxon>Liliopsida</taxon>
        <taxon>Asparagales</taxon>
        <taxon>Orchidaceae</taxon>
        <taxon>Orchidoideae</taxon>
        <taxon>Orchideae</taxon>
        <taxon>Orchidinae</taxon>
        <taxon>Platanthera</taxon>
    </lineage>
</organism>
<feature type="compositionally biased region" description="Low complexity" evidence="1">
    <location>
        <begin position="34"/>
        <end position="48"/>
    </location>
</feature>
<evidence type="ECO:0000256" key="1">
    <source>
        <dbReference type="SAM" id="MobiDB-lite"/>
    </source>
</evidence>
<comment type="caution">
    <text evidence="2">The sequence shown here is derived from an EMBL/GenBank/DDBJ whole genome shotgun (WGS) entry which is preliminary data.</text>
</comment>
<feature type="region of interest" description="Disordered" evidence="1">
    <location>
        <begin position="1"/>
        <end position="50"/>
    </location>
</feature>
<dbReference type="EMBL" id="JBBWWR010000020">
    <property type="protein sequence ID" value="KAK8940094.1"/>
    <property type="molecule type" value="Genomic_DNA"/>
</dbReference>
<accession>A0ABR2LGB8</accession>
<reference evidence="2 3" key="1">
    <citation type="journal article" date="2022" name="Nat. Plants">
        <title>Genomes of leafy and leafless Platanthera orchids illuminate the evolution of mycoheterotrophy.</title>
        <authorList>
            <person name="Li M.H."/>
            <person name="Liu K.W."/>
            <person name="Li Z."/>
            <person name="Lu H.C."/>
            <person name="Ye Q.L."/>
            <person name="Zhang D."/>
            <person name="Wang J.Y."/>
            <person name="Li Y.F."/>
            <person name="Zhong Z.M."/>
            <person name="Liu X."/>
            <person name="Yu X."/>
            <person name="Liu D.K."/>
            <person name="Tu X.D."/>
            <person name="Liu B."/>
            <person name="Hao Y."/>
            <person name="Liao X.Y."/>
            <person name="Jiang Y.T."/>
            <person name="Sun W.H."/>
            <person name="Chen J."/>
            <person name="Chen Y.Q."/>
            <person name="Ai Y."/>
            <person name="Zhai J.W."/>
            <person name="Wu S.S."/>
            <person name="Zhou Z."/>
            <person name="Hsiao Y.Y."/>
            <person name="Wu W.L."/>
            <person name="Chen Y.Y."/>
            <person name="Lin Y.F."/>
            <person name="Hsu J.L."/>
            <person name="Li C.Y."/>
            <person name="Wang Z.W."/>
            <person name="Zhao X."/>
            <person name="Zhong W.Y."/>
            <person name="Ma X.K."/>
            <person name="Ma L."/>
            <person name="Huang J."/>
            <person name="Chen G.Z."/>
            <person name="Huang M.Z."/>
            <person name="Huang L."/>
            <person name="Peng D.H."/>
            <person name="Luo Y.B."/>
            <person name="Zou S.Q."/>
            <person name="Chen S.P."/>
            <person name="Lan S."/>
            <person name="Tsai W.C."/>
            <person name="Van de Peer Y."/>
            <person name="Liu Z.J."/>
        </authorList>
    </citation>
    <scope>NUCLEOTIDE SEQUENCE [LARGE SCALE GENOMIC DNA]</scope>
    <source>
        <strain evidence="2">Lor288</strain>
    </source>
</reference>
<gene>
    <name evidence="2" type="ORF">KSP40_PGU008485</name>
</gene>
<sequence>MTKTLPASPPFTRSTAPVRSPIFSPTSPLPTVARPRSPSPTRLRSGTRIPSTAPLLTSSCSNNKQYILIEFLSKCCRLL</sequence>
<evidence type="ECO:0000313" key="3">
    <source>
        <dbReference type="Proteomes" id="UP001412067"/>
    </source>
</evidence>
<name>A0ABR2LGB8_9ASPA</name>